<accession>A0A0M6XLF1</accession>
<dbReference type="RefSeq" id="WP_055680898.1">
    <property type="nucleotide sequence ID" value="NZ_CXPG01000009.1"/>
</dbReference>
<gene>
    <name evidence="3" type="primary">fgd1</name>
    <name evidence="3" type="ORF">JAN5088_00164</name>
</gene>
<dbReference type="EC" id="1.1.98.2" evidence="3"/>
<dbReference type="NCBIfam" id="TIGR03885">
    <property type="entry name" value="flavin_revert"/>
    <property type="match status" value="1"/>
</dbReference>
<keyword evidence="4" id="KW-1185">Reference proteome</keyword>
<dbReference type="InterPro" id="IPR019945">
    <property type="entry name" value="F420_G6P_DH-rel"/>
</dbReference>
<dbReference type="PANTHER" id="PTHR43244">
    <property type="match status" value="1"/>
</dbReference>
<evidence type="ECO:0000256" key="1">
    <source>
        <dbReference type="ARBA" id="ARBA00023002"/>
    </source>
</evidence>
<keyword evidence="1 3" id="KW-0560">Oxidoreductase</keyword>
<dbReference type="PANTHER" id="PTHR43244:SF1">
    <property type="entry name" value="5,10-METHYLENETETRAHYDROMETHANOPTERIN REDUCTASE"/>
    <property type="match status" value="1"/>
</dbReference>
<dbReference type="InterPro" id="IPR036661">
    <property type="entry name" value="Luciferase-like_sf"/>
</dbReference>
<reference evidence="3 4" key="1">
    <citation type="submission" date="2015-07" db="EMBL/GenBank/DDBJ databases">
        <authorList>
            <person name="Noorani M."/>
        </authorList>
    </citation>
    <scope>NUCLEOTIDE SEQUENCE [LARGE SCALE GENOMIC DNA]</scope>
    <source>
        <strain evidence="3 4">CECT 5088</strain>
    </source>
</reference>
<name>A0A0M6XLF1_9RHOB</name>
<feature type="domain" description="Luciferase-like" evidence="2">
    <location>
        <begin position="8"/>
        <end position="295"/>
    </location>
</feature>
<dbReference type="SUPFAM" id="SSF51679">
    <property type="entry name" value="Bacterial luciferase-like"/>
    <property type="match status" value="1"/>
</dbReference>
<dbReference type="InterPro" id="IPR050564">
    <property type="entry name" value="F420-G6PD/mer"/>
</dbReference>
<evidence type="ECO:0000259" key="2">
    <source>
        <dbReference type="Pfam" id="PF00296"/>
    </source>
</evidence>
<dbReference type="InterPro" id="IPR023907">
    <property type="entry name" value="Non-F420_Flavin_OxRdtase"/>
</dbReference>
<dbReference type="GO" id="GO:0052749">
    <property type="term" value="F:glucose-6-phosphate dehydrogenase (coenzyme F420) activity"/>
    <property type="evidence" value="ECO:0007669"/>
    <property type="project" value="UniProtKB-EC"/>
</dbReference>
<dbReference type="AlphaFoldDB" id="A0A0M6XLF1"/>
<dbReference type="NCBIfam" id="TIGR03557">
    <property type="entry name" value="F420_G6P_family"/>
    <property type="match status" value="1"/>
</dbReference>
<dbReference type="GO" id="GO:0016705">
    <property type="term" value="F:oxidoreductase activity, acting on paired donors, with incorporation or reduction of molecular oxygen"/>
    <property type="evidence" value="ECO:0007669"/>
    <property type="project" value="InterPro"/>
</dbReference>
<evidence type="ECO:0000313" key="4">
    <source>
        <dbReference type="Proteomes" id="UP000048908"/>
    </source>
</evidence>
<dbReference type="OrthoDB" id="180193at2"/>
<dbReference type="CDD" id="cd01097">
    <property type="entry name" value="Tetrahydromethanopterin_reductase"/>
    <property type="match status" value="1"/>
</dbReference>
<protein>
    <submittedName>
        <fullName evidence="3">F420-dependent glucose-6-phosphate dehydrogenase</fullName>
        <ecNumber evidence="3">1.1.98.2</ecNumber>
    </submittedName>
</protein>
<proteinExistence type="predicted"/>
<dbReference type="InterPro" id="IPR011251">
    <property type="entry name" value="Luciferase-like_dom"/>
</dbReference>
<evidence type="ECO:0000313" key="3">
    <source>
        <dbReference type="EMBL" id="CTQ31407.1"/>
    </source>
</evidence>
<dbReference type="Gene3D" id="3.20.20.30">
    <property type="entry name" value="Luciferase-like domain"/>
    <property type="match status" value="1"/>
</dbReference>
<dbReference type="STRING" id="282197.SAMN04488517_101253"/>
<organism evidence="3 4">
    <name type="scientific">Jannaschia rubra</name>
    <dbReference type="NCBI Taxonomy" id="282197"/>
    <lineage>
        <taxon>Bacteria</taxon>
        <taxon>Pseudomonadati</taxon>
        <taxon>Pseudomonadota</taxon>
        <taxon>Alphaproteobacteria</taxon>
        <taxon>Rhodobacterales</taxon>
        <taxon>Roseobacteraceae</taxon>
        <taxon>Jannaschia</taxon>
    </lineage>
</organism>
<dbReference type="EMBL" id="CXPG01000009">
    <property type="protein sequence ID" value="CTQ31407.1"/>
    <property type="molecule type" value="Genomic_DNA"/>
</dbReference>
<dbReference type="Proteomes" id="UP000048908">
    <property type="component" value="Unassembled WGS sequence"/>
</dbReference>
<dbReference type="Pfam" id="PF00296">
    <property type="entry name" value="Bac_luciferase"/>
    <property type="match status" value="1"/>
</dbReference>
<sequence length="323" mass="35349">MTVYGYHNSHEQFAPARLLSLAKRADAAGFRVASASDHFHPWSEAEQGQSGFVWSWLGAAMEATSLSFRTVSCPGWRYHPAILAQAGATLSAMYPERLWMALGSGQLLNEGIAGVNWPAKDARNAHLLECVEVMRALWAGETVTHRGRVTVEGARLYSRPEVPPLAIGAAVSEATARWCGTWADGLITVGAADRSRTRAVIDAFREGGGEGKPVCVQAKIGWDETRDAALEGAWREWRTNILPGDVPWEIRTPRQFQEATCHVTPEDVASAVFVSEDLDAQADHIRDFAEMGADEVMIHNVAPNQEAFIDAFGDRVLPRLKEA</sequence>